<gene>
    <name evidence="1" type="ORF">ILYODFUR_014794</name>
</gene>
<proteinExistence type="predicted"/>
<evidence type="ECO:0000313" key="1">
    <source>
        <dbReference type="EMBL" id="MEQ2244212.1"/>
    </source>
</evidence>
<accession>A0ABV0UI03</accession>
<keyword evidence="2" id="KW-1185">Reference proteome</keyword>
<organism evidence="1 2">
    <name type="scientific">Ilyodon furcidens</name>
    <name type="common">goldbreast splitfin</name>
    <dbReference type="NCBI Taxonomy" id="33524"/>
    <lineage>
        <taxon>Eukaryota</taxon>
        <taxon>Metazoa</taxon>
        <taxon>Chordata</taxon>
        <taxon>Craniata</taxon>
        <taxon>Vertebrata</taxon>
        <taxon>Euteleostomi</taxon>
        <taxon>Actinopterygii</taxon>
        <taxon>Neopterygii</taxon>
        <taxon>Teleostei</taxon>
        <taxon>Neoteleostei</taxon>
        <taxon>Acanthomorphata</taxon>
        <taxon>Ovalentaria</taxon>
        <taxon>Atherinomorphae</taxon>
        <taxon>Cyprinodontiformes</taxon>
        <taxon>Goodeidae</taxon>
        <taxon>Ilyodon</taxon>
    </lineage>
</organism>
<sequence>MSTLERPCRPTPVQISHVAQMSFDDMQMAFYSHVTASFFPIRCALISIQCCQNGLHGGAVGSTVALQQEGPGFDSRPGVFLHGVCMFSPCMRGFSPGTPASSHSPKTCWLG</sequence>
<protein>
    <submittedName>
        <fullName evidence="1">Uncharacterized protein</fullName>
    </submittedName>
</protein>
<dbReference type="Proteomes" id="UP001482620">
    <property type="component" value="Unassembled WGS sequence"/>
</dbReference>
<name>A0ABV0UI03_9TELE</name>
<dbReference type="EMBL" id="JAHRIQ010070777">
    <property type="protein sequence ID" value="MEQ2244212.1"/>
    <property type="molecule type" value="Genomic_DNA"/>
</dbReference>
<evidence type="ECO:0000313" key="2">
    <source>
        <dbReference type="Proteomes" id="UP001482620"/>
    </source>
</evidence>
<reference evidence="1 2" key="1">
    <citation type="submission" date="2021-06" db="EMBL/GenBank/DDBJ databases">
        <authorList>
            <person name="Palmer J.M."/>
        </authorList>
    </citation>
    <scope>NUCLEOTIDE SEQUENCE [LARGE SCALE GENOMIC DNA]</scope>
    <source>
        <strain evidence="2">if_2019</strain>
        <tissue evidence="1">Muscle</tissue>
    </source>
</reference>
<comment type="caution">
    <text evidence="1">The sequence shown here is derived from an EMBL/GenBank/DDBJ whole genome shotgun (WGS) entry which is preliminary data.</text>
</comment>